<dbReference type="AlphaFoldDB" id="A0A5E4NF81"/>
<dbReference type="OrthoDB" id="6614169at2759"/>
<sequence>MELIISEVQKRNVLWNKLNTKYRDRLVSEKKWEAVARIVNINNTTTPRITEGNISDENEMSDLSDLEEDNSFCGIFNDTQDILSPENPVPVPELSFIIQNISNLSHDDILTSISNDSDTFLRKPSAIKKKEKTSFESELIKLEN</sequence>
<accession>A0A5E4NF81</accession>
<name>A0A5E4NF81_9HEMI</name>
<dbReference type="EMBL" id="CABPRJ010001945">
    <property type="protein sequence ID" value="VVC42323.1"/>
    <property type="molecule type" value="Genomic_DNA"/>
</dbReference>
<feature type="domain" description="MADF" evidence="1">
    <location>
        <begin position="5"/>
        <end position="42"/>
    </location>
</feature>
<evidence type="ECO:0000313" key="3">
    <source>
        <dbReference type="Proteomes" id="UP000325440"/>
    </source>
</evidence>
<evidence type="ECO:0000259" key="1">
    <source>
        <dbReference type="Pfam" id="PF10545"/>
    </source>
</evidence>
<evidence type="ECO:0000313" key="2">
    <source>
        <dbReference type="EMBL" id="VVC42323.1"/>
    </source>
</evidence>
<dbReference type="Pfam" id="PF10545">
    <property type="entry name" value="MADF_DNA_bdg"/>
    <property type="match status" value="1"/>
</dbReference>
<proteinExistence type="predicted"/>
<keyword evidence="3" id="KW-1185">Reference proteome</keyword>
<organism evidence="2 3">
    <name type="scientific">Cinara cedri</name>
    <dbReference type="NCBI Taxonomy" id="506608"/>
    <lineage>
        <taxon>Eukaryota</taxon>
        <taxon>Metazoa</taxon>
        <taxon>Ecdysozoa</taxon>
        <taxon>Arthropoda</taxon>
        <taxon>Hexapoda</taxon>
        <taxon>Insecta</taxon>
        <taxon>Pterygota</taxon>
        <taxon>Neoptera</taxon>
        <taxon>Paraneoptera</taxon>
        <taxon>Hemiptera</taxon>
        <taxon>Sternorrhyncha</taxon>
        <taxon>Aphidomorpha</taxon>
        <taxon>Aphidoidea</taxon>
        <taxon>Aphididae</taxon>
        <taxon>Lachninae</taxon>
        <taxon>Cinara</taxon>
    </lineage>
</organism>
<dbReference type="Proteomes" id="UP000325440">
    <property type="component" value="Unassembled WGS sequence"/>
</dbReference>
<gene>
    <name evidence="2" type="ORF">CINCED_3A023801</name>
</gene>
<dbReference type="InterPro" id="IPR006578">
    <property type="entry name" value="MADF-dom"/>
</dbReference>
<protein>
    <submittedName>
        <fullName evidence="2">MADF domain</fullName>
    </submittedName>
</protein>
<reference evidence="2 3" key="1">
    <citation type="submission" date="2019-08" db="EMBL/GenBank/DDBJ databases">
        <authorList>
            <person name="Alioto T."/>
            <person name="Alioto T."/>
            <person name="Gomez Garrido J."/>
        </authorList>
    </citation>
    <scope>NUCLEOTIDE SEQUENCE [LARGE SCALE GENOMIC DNA]</scope>
</reference>